<dbReference type="RefSeq" id="WP_254573608.1">
    <property type="nucleotide sequence ID" value="NZ_CP098502.1"/>
</dbReference>
<name>A0ABY5DZ39_9ACTN</name>
<dbReference type="Proteomes" id="UP001056035">
    <property type="component" value="Chromosome"/>
</dbReference>
<dbReference type="Pfam" id="PF13578">
    <property type="entry name" value="Methyltransf_24"/>
    <property type="match status" value="1"/>
</dbReference>
<keyword evidence="1" id="KW-0808">Transferase</keyword>
<evidence type="ECO:0000313" key="2">
    <source>
        <dbReference type="Proteomes" id="UP001056035"/>
    </source>
</evidence>
<sequence length="251" mass="28050">MDFHRVADAIDGVPFIDRWHGRALYDHVREAGARDVLELGTAHGASVSYLAAAVAANGGGTVTTVDRYHFQSPTPEETVARAGLEGAVTFVRVDHSSYTWWLKEQVQARSDAAGNCEPAYDFVMLDGSHDWHIDGLAVLLAERLMRPGAWMALDDLDWSYERSGVERPPNLSADEIVTPHVREIFDVLLRPHPAFGEFRIENETWGWARKVPGAARTLTLERTTVDRSILAERALRAARRARRAVRERAGR</sequence>
<keyword evidence="1" id="KW-0489">Methyltransferase</keyword>
<dbReference type="EMBL" id="CP098502">
    <property type="protein sequence ID" value="UTI66956.1"/>
    <property type="molecule type" value="Genomic_DNA"/>
</dbReference>
<accession>A0ABY5DZ39</accession>
<dbReference type="InterPro" id="IPR029063">
    <property type="entry name" value="SAM-dependent_MTases_sf"/>
</dbReference>
<dbReference type="GO" id="GO:0032259">
    <property type="term" value="P:methylation"/>
    <property type="evidence" value="ECO:0007669"/>
    <property type="project" value="UniProtKB-KW"/>
</dbReference>
<keyword evidence="2" id="KW-1185">Reference proteome</keyword>
<dbReference type="GO" id="GO:0008168">
    <property type="term" value="F:methyltransferase activity"/>
    <property type="evidence" value="ECO:0007669"/>
    <property type="project" value="UniProtKB-KW"/>
</dbReference>
<organism evidence="1 2">
    <name type="scientific">Paraconexibacter antarcticus</name>
    <dbReference type="NCBI Taxonomy" id="2949664"/>
    <lineage>
        <taxon>Bacteria</taxon>
        <taxon>Bacillati</taxon>
        <taxon>Actinomycetota</taxon>
        <taxon>Thermoleophilia</taxon>
        <taxon>Solirubrobacterales</taxon>
        <taxon>Paraconexibacteraceae</taxon>
        <taxon>Paraconexibacter</taxon>
    </lineage>
</organism>
<dbReference type="Gene3D" id="3.40.50.150">
    <property type="entry name" value="Vaccinia Virus protein VP39"/>
    <property type="match status" value="1"/>
</dbReference>
<evidence type="ECO:0000313" key="1">
    <source>
        <dbReference type="EMBL" id="UTI66956.1"/>
    </source>
</evidence>
<reference evidence="1 2" key="1">
    <citation type="submission" date="2022-06" db="EMBL/GenBank/DDBJ databases">
        <title>Paraconexibacter antarcticus.</title>
        <authorList>
            <person name="Kim C.S."/>
        </authorList>
    </citation>
    <scope>NUCLEOTIDE SEQUENCE [LARGE SCALE GENOMIC DNA]</scope>
    <source>
        <strain evidence="1 2">02-257</strain>
    </source>
</reference>
<proteinExistence type="predicted"/>
<dbReference type="SUPFAM" id="SSF53335">
    <property type="entry name" value="S-adenosyl-L-methionine-dependent methyltransferases"/>
    <property type="match status" value="1"/>
</dbReference>
<gene>
    <name evidence="1" type="ORF">NBH00_12280</name>
</gene>
<protein>
    <submittedName>
        <fullName evidence="1">Class I SAM-dependent methyltransferase</fullName>
    </submittedName>
</protein>